<keyword evidence="1" id="KW-1133">Transmembrane helix</keyword>
<reference evidence="2" key="1">
    <citation type="submission" date="2021-11" db="EMBL/GenBank/DDBJ databases">
        <title>Genome sequence.</title>
        <authorList>
            <person name="Sun Q."/>
        </authorList>
    </citation>
    <scope>NUCLEOTIDE SEQUENCE</scope>
    <source>
        <strain evidence="2">JC740</strain>
    </source>
</reference>
<keyword evidence="1" id="KW-0812">Transmembrane</keyword>
<proteinExistence type="predicted"/>
<feature type="transmembrane region" description="Helical" evidence="1">
    <location>
        <begin position="359"/>
        <end position="376"/>
    </location>
</feature>
<evidence type="ECO:0000313" key="3">
    <source>
        <dbReference type="Proteomes" id="UP001430306"/>
    </source>
</evidence>
<feature type="transmembrane region" description="Helical" evidence="1">
    <location>
        <begin position="173"/>
        <end position="191"/>
    </location>
</feature>
<feature type="transmembrane region" description="Helical" evidence="1">
    <location>
        <begin position="89"/>
        <end position="109"/>
    </location>
</feature>
<protein>
    <submittedName>
        <fullName evidence="2">Uncharacterized protein</fullName>
    </submittedName>
</protein>
<dbReference type="Proteomes" id="UP001430306">
    <property type="component" value="Unassembled WGS sequence"/>
</dbReference>
<feature type="transmembrane region" description="Helical" evidence="1">
    <location>
        <begin position="328"/>
        <end position="347"/>
    </location>
</feature>
<feature type="transmembrane region" description="Helical" evidence="1">
    <location>
        <begin position="221"/>
        <end position="241"/>
    </location>
</feature>
<gene>
    <name evidence="2" type="ORF">LOC71_10570</name>
</gene>
<name>A0ABS8NGP8_9BACT</name>
<evidence type="ECO:0000313" key="2">
    <source>
        <dbReference type="EMBL" id="MCC9642720.1"/>
    </source>
</evidence>
<dbReference type="EMBL" id="JAJKFW010000022">
    <property type="protein sequence ID" value="MCC9642720.1"/>
    <property type="molecule type" value="Genomic_DNA"/>
</dbReference>
<keyword evidence="3" id="KW-1185">Reference proteome</keyword>
<feature type="transmembrane region" description="Helical" evidence="1">
    <location>
        <begin position="57"/>
        <end position="77"/>
    </location>
</feature>
<keyword evidence="1" id="KW-0472">Membrane</keyword>
<sequence length="410" mass="43723">MLAIIAGVSAAGVFSQLGIVRSSLVLKVLAVGAFYASTCYSISVIYRNRERLSAYGVLLFVSVASVYPVASSVVQFIEVGTFRAATDLLFVHGGYYQLPVNAIALGMVARVSGNGVDALRRYASFSVPVGALVVAVLSMGSAEGSIGIAHVVMDNFFVPSSLLACVAIGKGGVLIGAVGVFMMLITSSLIWSRSYSIVSLVLLLGSLQCQLASSKGGGRGATILFVAVFAVVFGVVGSFAVTSSSLVQESSLQEKWGLDSLSKAFGLAVEQGSVVPLWEWEGNSRRGIIDDAFSGFTTRDWLLGKGLLAEYDSFVARSTIEIGVAQELFRWGALYVLSNLFLTVFSIARLMRIRRHSDWLKILFVVLVARFVDSMFFGLPRISVYSLLAFTSVSAVVCLREESSEKVGLA</sequence>
<feature type="transmembrane region" description="Helical" evidence="1">
    <location>
        <begin position="25"/>
        <end position="45"/>
    </location>
</feature>
<evidence type="ECO:0000256" key="1">
    <source>
        <dbReference type="SAM" id="Phobius"/>
    </source>
</evidence>
<accession>A0ABS8NGP8</accession>
<organism evidence="2 3">
    <name type="scientific">Rhodopirellula halodulae</name>
    <dbReference type="NCBI Taxonomy" id="2894198"/>
    <lineage>
        <taxon>Bacteria</taxon>
        <taxon>Pseudomonadati</taxon>
        <taxon>Planctomycetota</taxon>
        <taxon>Planctomycetia</taxon>
        <taxon>Pirellulales</taxon>
        <taxon>Pirellulaceae</taxon>
        <taxon>Rhodopirellula</taxon>
    </lineage>
</organism>
<comment type="caution">
    <text evidence="2">The sequence shown here is derived from an EMBL/GenBank/DDBJ whole genome shotgun (WGS) entry which is preliminary data.</text>
</comment>